<dbReference type="InterPro" id="IPR017107">
    <property type="entry name" value="AP1_complex_gsu"/>
</dbReference>
<sequence length="801" mass="87135">MSIRLRDLIKAVRACKTAAEEREVIAKESAALREAFREQDQSYRHRNVAKLMYIHMLGYPTHFGQMETLKLIAGSGFPEKRMGYLGLMILLDERQEVLMLVTNSLKMDLNNTKNMYIVGLALTGDVLTCGHISAEMARDLAPDVEKLMDCPAPYIRKKAALCALRVIKKVPELLEQFVDKTAELLNDRNQAVVLSGVTLMLQILELDPSVVDKYRPTVPSLCRILRSLLQAGVSPEHDIGGITNPFLQVKLLRLLRLLGRGHAESSDAMSDILAQVASNIEGSRNAGNAILYECVQTIMGIESIGGLRVLAINILGRFLSNKDNNIRYVALNTLAKVVSVDTQAVQRHRATIVECVKDADVSIRRRALELVYSLVNEANIRTLTRELLDYLAVSDAEFKPDLTAKICMLIQRFAPDRRWYFDQLIAVMMQAGAYVKDEVARAMLVHLTNTPDLQAYATRAFYRALVANVDGAAPTLLHTAVWVIGEYGEMLLPSMGGPLLEGEPQLAVSDTEVVSLLETVVRRHRSEPAAVEHALTAAMKLTARLPAQVGRLKTLIARFTTCTQLDVQTRRVGPGSWSCEYGKVFSHERIRPQLLERMPALDEAEYLRSNNLEGPASAPGSASVSSGGARRTNGVSTGGSATAATGAAPAAKPAATGTDLLGGLDVLGESPVGMVNAGAAASPSIVAWQQHGLVITFSLAKHATNPAITEILAMTTNNNLTEVTDYTLQVAVPKFMQIKLEPASGTVLPPRGGGGVSQKIYVNNSQHGVKQLVMRLRITFTSAGGHAHEELAEVANFPPGF</sequence>
<keyword evidence="5 9" id="KW-0653">Protein transport</keyword>
<dbReference type="AlphaFoldDB" id="D8TSS4"/>
<dbReference type="GO" id="GO:0016192">
    <property type="term" value="P:vesicle-mediated transport"/>
    <property type="evidence" value="ECO:0007669"/>
    <property type="project" value="InterPro"/>
</dbReference>
<dbReference type="EMBL" id="GL378335">
    <property type="protein sequence ID" value="EFJ49536.1"/>
    <property type="molecule type" value="Genomic_DNA"/>
</dbReference>
<dbReference type="SUPFAM" id="SSF49348">
    <property type="entry name" value="Clathrin adaptor appendage domain"/>
    <property type="match status" value="1"/>
</dbReference>
<dbReference type="FunFam" id="1.25.10.10:FF:000030">
    <property type="entry name" value="AP-1 complex subunit gamma"/>
    <property type="match status" value="1"/>
</dbReference>
<dbReference type="Pfam" id="PF02883">
    <property type="entry name" value="Alpha_adaptinC2"/>
    <property type="match status" value="1"/>
</dbReference>
<dbReference type="PROSITE" id="PS50180">
    <property type="entry name" value="GAE"/>
    <property type="match status" value="1"/>
</dbReference>
<feature type="domain" description="GAE" evidence="11">
    <location>
        <begin position="680"/>
        <end position="798"/>
    </location>
</feature>
<dbReference type="InterPro" id="IPR050840">
    <property type="entry name" value="Adaptor_Complx_Large_Subunit"/>
</dbReference>
<dbReference type="InParanoid" id="D8TSS4"/>
<dbReference type="PANTHER" id="PTHR22780">
    <property type="entry name" value="ADAPTIN, ALPHA/GAMMA/EPSILON"/>
    <property type="match status" value="1"/>
</dbReference>
<evidence type="ECO:0000256" key="1">
    <source>
        <dbReference type="ARBA" id="ARBA00004156"/>
    </source>
</evidence>
<evidence type="ECO:0000256" key="6">
    <source>
        <dbReference type="ARBA" id="ARBA00023034"/>
    </source>
</evidence>
<dbReference type="InterPro" id="IPR002553">
    <property type="entry name" value="Clathrin/coatomer_adapt-like_N"/>
</dbReference>
<evidence type="ECO:0000256" key="4">
    <source>
        <dbReference type="ARBA" id="ARBA00022448"/>
    </source>
</evidence>
<dbReference type="InterPro" id="IPR008153">
    <property type="entry name" value="GAE_dom"/>
</dbReference>
<dbReference type="Proteomes" id="UP000001058">
    <property type="component" value="Unassembled WGS sequence"/>
</dbReference>
<evidence type="ECO:0000313" key="12">
    <source>
        <dbReference type="EMBL" id="EFJ49536.1"/>
    </source>
</evidence>
<gene>
    <name evidence="12" type="ORF">VOLCADRAFT_101862</name>
</gene>
<dbReference type="OrthoDB" id="28053at2759"/>
<evidence type="ECO:0000256" key="9">
    <source>
        <dbReference type="PIRNR" id="PIRNR037094"/>
    </source>
</evidence>
<dbReference type="STRING" id="3068.D8TSS4"/>
<dbReference type="GO" id="GO:0006886">
    <property type="term" value="P:intracellular protein transport"/>
    <property type="evidence" value="ECO:0007669"/>
    <property type="project" value="UniProtKB-UniRule"/>
</dbReference>
<dbReference type="InterPro" id="IPR013041">
    <property type="entry name" value="Clathrin_app_Ig-like_sf"/>
</dbReference>
<comment type="subcellular location">
    <subcellularLocation>
        <location evidence="1">Cytoplasmic vesicle membrane</location>
    </subcellularLocation>
    <subcellularLocation>
        <location evidence="2">Golgi apparatus</location>
    </subcellularLocation>
</comment>
<keyword evidence="8 9" id="KW-0968">Cytoplasmic vesicle</keyword>
<evidence type="ECO:0000256" key="10">
    <source>
        <dbReference type="SAM" id="MobiDB-lite"/>
    </source>
</evidence>
<dbReference type="Pfam" id="PF01602">
    <property type="entry name" value="Adaptin_N"/>
    <property type="match status" value="1"/>
</dbReference>
<name>D8TSS4_VOLCA</name>
<dbReference type="InterPro" id="IPR008152">
    <property type="entry name" value="Clathrin_a/b/g-adaptin_app_Ig"/>
</dbReference>
<dbReference type="GO" id="GO:0030121">
    <property type="term" value="C:AP-1 adaptor complex"/>
    <property type="evidence" value="ECO:0007669"/>
    <property type="project" value="InterPro"/>
</dbReference>
<proteinExistence type="inferred from homology"/>
<dbReference type="InterPro" id="IPR011989">
    <property type="entry name" value="ARM-like"/>
</dbReference>
<feature type="compositionally biased region" description="Low complexity" evidence="10">
    <location>
        <begin position="638"/>
        <end position="652"/>
    </location>
</feature>
<accession>D8TSS4</accession>
<dbReference type="KEGG" id="vcn:VOLCADRAFT_101862"/>
<protein>
    <recommendedName>
        <fullName evidence="9">AP-1 complex subunit gamma</fullName>
    </recommendedName>
</protein>
<dbReference type="Gene3D" id="2.60.40.1230">
    <property type="match status" value="1"/>
</dbReference>
<dbReference type="Gene3D" id="1.25.10.10">
    <property type="entry name" value="Leucine-rich Repeat Variant"/>
    <property type="match status" value="1"/>
</dbReference>
<keyword evidence="4 9" id="KW-0813">Transport</keyword>
<keyword evidence="7 9" id="KW-0472">Membrane</keyword>
<keyword evidence="6 9" id="KW-0333">Golgi apparatus</keyword>
<evidence type="ECO:0000256" key="3">
    <source>
        <dbReference type="ARBA" id="ARBA00006613"/>
    </source>
</evidence>
<comment type="similarity">
    <text evidence="3 9">Belongs to the adaptor complexes large subunit family.</text>
</comment>
<evidence type="ECO:0000313" key="13">
    <source>
        <dbReference type="Proteomes" id="UP000001058"/>
    </source>
</evidence>
<dbReference type="SMART" id="SM00809">
    <property type="entry name" value="Alpha_adaptinC2"/>
    <property type="match status" value="1"/>
</dbReference>
<dbReference type="GeneID" id="9618575"/>
<reference evidence="12 13" key="1">
    <citation type="journal article" date="2010" name="Science">
        <title>Genomic analysis of organismal complexity in the multicellular green alga Volvox carteri.</title>
        <authorList>
            <person name="Prochnik S.E."/>
            <person name="Umen J."/>
            <person name="Nedelcu A.M."/>
            <person name="Hallmann A."/>
            <person name="Miller S.M."/>
            <person name="Nishii I."/>
            <person name="Ferris P."/>
            <person name="Kuo A."/>
            <person name="Mitros T."/>
            <person name="Fritz-Laylin L.K."/>
            <person name="Hellsten U."/>
            <person name="Chapman J."/>
            <person name="Simakov O."/>
            <person name="Rensing S.A."/>
            <person name="Terry A."/>
            <person name="Pangilinan J."/>
            <person name="Kapitonov V."/>
            <person name="Jurka J."/>
            <person name="Salamov A."/>
            <person name="Shapiro H."/>
            <person name="Schmutz J."/>
            <person name="Grimwood J."/>
            <person name="Lindquist E."/>
            <person name="Lucas S."/>
            <person name="Grigoriev I.V."/>
            <person name="Schmitt R."/>
            <person name="Kirk D."/>
            <person name="Rokhsar D.S."/>
        </authorList>
    </citation>
    <scope>NUCLEOTIDE SEQUENCE [LARGE SCALE GENOMIC DNA]</scope>
    <source>
        <strain evidence="13">f. Nagariensis / Eve</strain>
    </source>
</reference>
<organism evidence="13">
    <name type="scientific">Volvox carteri f. nagariensis</name>
    <dbReference type="NCBI Taxonomy" id="3068"/>
    <lineage>
        <taxon>Eukaryota</taxon>
        <taxon>Viridiplantae</taxon>
        <taxon>Chlorophyta</taxon>
        <taxon>core chlorophytes</taxon>
        <taxon>Chlorophyceae</taxon>
        <taxon>CS clade</taxon>
        <taxon>Chlamydomonadales</taxon>
        <taxon>Volvocaceae</taxon>
        <taxon>Volvox</taxon>
    </lineage>
</organism>
<evidence type="ECO:0000256" key="2">
    <source>
        <dbReference type="ARBA" id="ARBA00004555"/>
    </source>
</evidence>
<keyword evidence="13" id="KW-1185">Reference proteome</keyword>
<evidence type="ECO:0000259" key="11">
    <source>
        <dbReference type="PROSITE" id="PS50180"/>
    </source>
</evidence>
<feature type="region of interest" description="Disordered" evidence="10">
    <location>
        <begin position="611"/>
        <end position="652"/>
    </location>
</feature>
<dbReference type="InterPro" id="IPR016024">
    <property type="entry name" value="ARM-type_fold"/>
</dbReference>
<evidence type="ECO:0000256" key="5">
    <source>
        <dbReference type="ARBA" id="ARBA00022927"/>
    </source>
</evidence>
<dbReference type="RefSeq" id="XP_002949517.1">
    <property type="nucleotide sequence ID" value="XM_002949471.1"/>
</dbReference>
<feature type="compositionally biased region" description="Low complexity" evidence="10">
    <location>
        <begin position="614"/>
        <end position="629"/>
    </location>
</feature>
<dbReference type="eggNOG" id="KOG1062">
    <property type="taxonomic scope" value="Eukaryota"/>
</dbReference>
<dbReference type="SUPFAM" id="SSF48371">
    <property type="entry name" value="ARM repeat"/>
    <property type="match status" value="1"/>
</dbReference>
<dbReference type="PIRSF" id="PIRSF037094">
    <property type="entry name" value="AP1_complex_gamma"/>
    <property type="match status" value="1"/>
</dbReference>
<evidence type="ECO:0000256" key="8">
    <source>
        <dbReference type="ARBA" id="ARBA00023329"/>
    </source>
</evidence>
<dbReference type="FunCoup" id="D8TSS4">
    <property type="interactions" value="1952"/>
</dbReference>
<evidence type="ECO:0000256" key="7">
    <source>
        <dbReference type="ARBA" id="ARBA00023136"/>
    </source>
</evidence>